<proteinExistence type="predicted"/>
<keyword evidence="2" id="KW-1185">Reference proteome</keyword>
<dbReference type="EMBL" id="CM055728">
    <property type="protein sequence ID" value="KAJ8016903.1"/>
    <property type="molecule type" value="Genomic_DNA"/>
</dbReference>
<comment type="caution">
    <text evidence="1">The sequence shown here is derived from an EMBL/GenBank/DDBJ whole genome shotgun (WGS) entry which is preliminary data.</text>
</comment>
<reference evidence="1" key="1">
    <citation type="submission" date="2021-05" db="EMBL/GenBank/DDBJ databases">
        <authorList>
            <person name="Pan Q."/>
            <person name="Jouanno E."/>
            <person name="Zahm M."/>
            <person name="Klopp C."/>
            <person name="Cabau C."/>
            <person name="Louis A."/>
            <person name="Berthelot C."/>
            <person name="Parey E."/>
            <person name="Roest Crollius H."/>
            <person name="Montfort J."/>
            <person name="Robinson-Rechavi M."/>
            <person name="Bouchez O."/>
            <person name="Lampietro C."/>
            <person name="Lopez Roques C."/>
            <person name="Donnadieu C."/>
            <person name="Postlethwait J."/>
            <person name="Bobe J."/>
            <person name="Dillon D."/>
            <person name="Chandos A."/>
            <person name="von Hippel F."/>
            <person name="Guiguen Y."/>
        </authorList>
    </citation>
    <scope>NUCLEOTIDE SEQUENCE</scope>
    <source>
        <strain evidence="1">YG-Jan2019</strain>
    </source>
</reference>
<organism evidence="1 2">
    <name type="scientific">Dallia pectoralis</name>
    <name type="common">Alaska blackfish</name>
    <dbReference type="NCBI Taxonomy" id="75939"/>
    <lineage>
        <taxon>Eukaryota</taxon>
        <taxon>Metazoa</taxon>
        <taxon>Chordata</taxon>
        <taxon>Craniata</taxon>
        <taxon>Vertebrata</taxon>
        <taxon>Euteleostomi</taxon>
        <taxon>Actinopterygii</taxon>
        <taxon>Neopterygii</taxon>
        <taxon>Teleostei</taxon>
        <taxon>Protacanthopterygii</taxon>
        <taxon>Esociformes</taxon>
        <taxon>Umbridae</taxon>
        <taxon>Dallia</taxon>
    </lineage>
</organism>
<name>A0ACC2HLL4_DALPE</name>
<evidence type="ECO:0000313" key="1">
    <source>
        <dbReference type="EMBL" id="KAJ8016903.1"/>
    </source>
</evidence>
<gene>
    <name evidence="1" type="ORF">DPEC_G00012180</name>
</gene>
<sequence length="235" mass="26116">MDTDGFTNSDFRQRCQIIDGGRTGIHITVRNLKIEDTGVYWVGIDKAYADIMTSVHLIVTLKEAVSKPQALPLSSVLRTCWGQPVTVRCASAKGSTVHYTWYQLSKPQDVQLQSSADMHLHCDFVEERRQFYCIASNDVSSQRSDMVSLEVLKPSKDDCIYIISLEGQRSYDCSDRLKTSTSPPLQTSTAPPLQTSTGPQADTSLTNDPYHSGTTNGSLPSNQTHWIWTLTVLPV</sequence>
<protein>
    <submittedName>
        <fullName evidence="1">Uncharacterized protein</fullName>
    </submittedName>
</protein>
<accession>A0ACC2HLL4</accession>
<dbReference type="Proteomes" id="UP001157502">
    <property type="component" value="Chromosome 1"/>
</dbReference>
<evidence type="ECO:0000313" key="2">
    <source>
        <dbReference type="Proteomes" id="UP001157502"/>
    </source>
</evidence>